<evidence type="ECO:0000313" key="2">
    <source>
        <dbReference type="EMBL" id="QHH13427.1"/>
    </source>
</evidence>
<dbReference type="EMBL" id="CP034304">
    <property type="protein sequence ID" value="QHH13427.1"/>
    <property type="molecule type" value="Genomic_DNA"/>
</dbReference>
<reference evidence="2 3" key="2">
    <citation type="submission" date="2018-12" db="EMBL/GenBank/DDBJ databases">
        <title>Genomic insights into the evolutionary origins and pathogenicity of five Vibrio parahaemolyticus strains isolated from the shrimp with acute hepatopancreatic necrosis disease (AHPND).</title>
        <authorList>
            <person name="Yang Q."/>
            <person name="Dong X."/>
            <person name="Xie G."/>
            <person name="Fu S."/>
            <person name="Zou P."/>
            <person name="Sun J."/>
            <person name="Wang Y."/>
            <person name="Huang J."/>
        </authorList>
    </citation>
    <scope>NUCLEOTIDE SEQUENCE [LARGE SCALE GENOMIC DNA]</scope>
    <source>
        <strain evidence="2 3">20160303005-1</strain>
        <plasmid evidence="2">pVPSD2016-5</plasmid>
        <plasmid evidence="3">pvpsd2016-5</plasmid>
    </source>
</reference>
<protein>
    <submittedName>
        <fullName evidence="1">Uncharacterized protein</fullName>
    </submittedName>
</protein>
<reference evidence="1" key="1">
    <citation type="journal article" date="2018" name="Genome Biol.">
        <title>SKESA: strategic k-mer extension for scrupulous assemblies.</title>
        <authorList>
            <person name="Souvorov A."/>
            <person name="Agarwala R."/>
            <person name="Lipman D.J."/>
        </authorList>
    </citation>
    <scope>NUCLEOTIDE SEQUENCE</scope>
    <source>
        <strain evidence="1">1930</strain>
    </source>
</reference>
<dbReference type="EMBL" id="DACQKT010000032">
    <property type="protein sequence ID" value="HAS6680249.1"/>
    <property type="molecule type" value="Genomic_DNA"/>
</dbReference>
<name>A0A2S1MK06_VIBPH</name>
<dbReference type="Proteomes" id="UP000464718">
    <property type="component" value="Plasmid pvpsd2016-5"/>
</dbReference>
<organism evidence="1">
    <name type="scientific">Vibrio parahaemolyticus</name>
    <dbReference type="NCBI Taxonomy" id="670"/>
    <lineage>
        <taxon>Bacteria</taxon>
        <taxon>Pseudomonadati</taxon>
        <taxon>Pseudomonadota</taxon>
        <taxon>Gammaproteobacteria</taxon>
        <taxon>Vibrionales</taxon>
        <taxon>Vibrionaceae</taxon>
        <taxon>Vibrio</taxon>
    </lineage>
</organism>
<dbReference type="Proteomes" id="UP000856022">
    <property type="component" value="Unassembled WGS sequence"/>
</dbReference>
<keyword evidence="2" id="KW-0614">Plasmid</keyword>
<dbReference type="AlphaFoldDB" id="A0A2S1MK06"/>
<gene>
    <name evidence="2" type="ORF">EHC69_29415</name>
    <name evidence="1" type="ORF">I7278_26105</name>
</gene>
<geneLocation type="plasmid" evidence="3">
    <name>pvpsd2016-5</name>
</geneLocation>
<reference evidence="1" key="3">
    <citation type="submission" date="2019-12" db="EMBL/GenBank/DDBJ databases">
        <authorList>
            <consortium name="NCBI Pathogen Detection Project"/>
        </authorList>
    </citation>
    <scope>NUCLEOTIDE SEQUENCE</scope>
    <source>
        <strain evidence="1">1930</strain>
    </source>
</reference>
<evidence type="ECO:0000313" key="3">
    <source>
        <dbReference type="Proteomes" id="UP000464718"/>
    </source>
</evidence>
<accession>A0A2S1MK06</accession>
<sequence>MDHHFIARPYWEETTTPYFTRGHNIDEQYWKTVNQIATKQITKTYPTLLYSEAYREFNRMAFFSVNIIISSLADIGIKDKINPNALEEILKITHQELSARAPHSLSSHDKSLEKIQRCLNIFCDATDTPPTNFVYYSNNMNNLRIAEVDKTDDNCSGKRQQ</sequence>
<proteinExistence type="predicted"/>
<geneLocation type="plasmid" evidence="2">
    <name>pVPSD2016-5</name>
</geneLocation>
<evidence type="ECO:0000313" key="1">
    <source>
        <dbReference type="EMBL" id="HAS6680249.1"/>
    </source>
</evidence>